<comment type="catalytic activity">
    <reaction evidence="18 19">
        <text>UDP-N-acetyl-alpha-D-muramate + NADP(+) = UDP-N-acetyl-3-O-(1-carboxyvinyl)-alpha-D-glucosamine + NADPH + H(+)</text>
        <dbReference type="Rhea" id="RHEA:12248"/>
        <dbReference type="ChEBI" id="CHEBI:15378"/>
        <dbReference type="ChEBI" id="CHEBI:57783"/>
        <dbReference type="ChEBI" id="CHEBI:58349"/>
        <dbReference type="ChEBI" id="CHEBI:68483"/>
        <dbReference type="ChEBI" id="CHEBI:70757"/>
        <dbReference type="EC" id="1.3.1.98"/>
    </reaction>
</comment>
<dbReference type="Gene3D" id="3.90.78.10">
    <property type="entry name" value="UDP-N-acetylenolpyruvoylglucosamine reductase, C-terminal domain"/>
    <property type="match status" value="1"/>
</dbReference>
<feature type="domain" description="FAD-binding PCMH-type" evidence="20">
    <location>
        <begin position="34"/>
        <end position="200"/>
    </location>
</feature>
<dbReference type="NCBIfam" id="NF010480">
    <property type="entry name" value="PRK13905.1"/>
    <property type="match status" value="1"/>
</dbReference>
<dbReference type="PROSITE" id="PS51387">
    <property type="entry name" value="FAD_PCMH"/>
    <property type="match status" value="1"/>
</dbReference>
<dbReference type="GO" id="GO:0071555">
    <property type="term" value="P:cell wall organization"/>
    <property type="evidence" value="ECO:0007669"/>
    <property type="project" value="UniProtKB-KW"/>
</dbReference>
<dbReference type="NCBIfam" id="TIGR00179">
    <property type="entry name" value="murB"/>
    <property type="match status" value="1"/>
</dbReference>
<dbReference type="PANTHER" id="PTHR21071">
    <property type="entry name" value="UDP-N-ACETYLENOLPYRUVOYLGLUCOSAMINE REDUCTASE"/>
    <property type="match status" value="1"/>
</dbReference>
<reference evidence="22" key="1">
    <citation type="submission" date="2015-07" db="EMBL/GenBank/DDBJ databases">
        <authorList>
            <person name="Rodrigo-Torres Lidia"/>
            <person name="Arahal R.David."/>
        </authorList>
    </citation>
    <scope>NUCLEOTIDE SEQUENCE [LARGE SCALE GENOMIC DNA]</scope>
    <source>
        <strain evidence="22">CECT 4801</strain>
    </source>
</reference>
<dbReference type="STRING" id="187304.B0E33_21230"/>
<evidence type="ECO:0000256" key="3">
    <source>
        <dbReference type="ARBA" id="ARBA00004496"/>
    </source>
</evidence>
<evidence type="ECO:0000256" key="16">
    <source>
        <dbReference type="ARBA" id="ARBA00023316"/>
    </source>
</evidence>
<dbReference type="Pfam" id="PF01565">
    <property type="entry name" value="FAD_binding_4"/>
    <property type="match status" value="1"/>
</dbReference>
<dbReference type="HAMAP" id="MF_00037">
    <property type="entry name" value="MurB"/>
    <property type="match status" value="1"/>
</dbReference>
<evidence type="ECO:0000256" key="12">
    <source>
        <dbReference type="ARBA" id="ARBA00022960"/>
    </source>
</evidence>
<dbReference type="GO" id="GO:0008360">
    <property type="term" value="P:regulation of cell shape"/>
    <property type="evidence" value="ECO:0007669"/>
    <property type="project" value="UniProtKB-KW"/>
</dbReference>
<dbReference type="GO" id="GO:0051301">
    <property type="term" value="P:cell division"/>
    <property type="evidence" value="ECO:0007669"/>
    <property type="project" value="UniProtKB-KW"/>
</dbReference>
<evidence type="ECO:0000256" key="18">
    <source>
        <dbReference type="ARBA" id="ARBA00048914"/>
    </source>
</evidence>
<keyword evidence="16 19" id="KW-0961">Cell wall biogenesis/degradation</keyword>
<dbReference type="GO" id="GO:0008762">
    <property type="term" value="F:UDP-N-acetylmuramate dehydrogenase activity"/>
    <property type="evidence" value="ECO:0007669"/>
    <property type="project" value="UniProtKB-UniRule"/>
</dbReference>
<evidence type="ECO:0000256" key="7">
    <source>
        <dbReference type="ARBA" id="ARBA00022490"/>
    </source>
</evidence>
<dbReference type="Pfam" id="PF02873">
    <property type="entry name" value="MurB_C"/>
    <property type="match status" value="1"/>
</dbReference>
<evidence type="ECO:0000256" key="8">
    <source>
        <dbReference type="ARBA" id="ARBA00022618"/>
    </source>
</evidence>
<keyword evidence="15 19" id="KW-0131">Cell cycle</keyword>
<dbReference type="GO" id="GO:0071949">
    <property type="term" value="F:FAD binding"/>
    <property type="evidence" value="ECO:0007669"/>
    <property type="project" value="InterPro"/>
</dbReference>
<evidence type="ECO:0000256" key="1">
    <source>
        <dbReference type="ARBA" id="ARBA00001974"/>
    </source>
</evidence>
<keyword evidence="11 19" id="KW-0521">NADP</keyword>
<evidence type="ECO:0000256" key="13">
    <source>
        <dbReference type="ARBA" id="ARBA00022984"/>
    </source>
</evidence>
<dbReference type="AlphaFoldDB" id="A0A0M6Y2Y1"/>
<dbReference type="PANTHER" id="PTHR21071:SF4">
    <property type="entry name" value="UDP-N-ACETYLENOLPYRUVOYLGLUCOSAMINE REDUCTASE"/>
    <property type="match status" value="1"/>
</dbReference>
<dbReference type="InterPro" id="IPR036318">
    <property type="entry name" value="FAD-bd_PCMH-like_sf"/>
</dbReference>
<evidence type="ECO:0000256" key="4">
    <source>
        <dbReference type="ARBA" id="ARBA00004752"/>
    </source>
</evidence>
<dbReference type="Gene3D" id="3.30.465.10">
    <property type="match status" value="1"/>
</dbReference>
<dbReference type="InterPro" id="IPR016169">
    <property type="entry name" value="FAD-bd_PCMH_sub2"/>
</dbReference>
<dbReference type="InterPro" id="IPR016167">
    <property type="entry name" value="FAD-bd_PCMH_sub1"/>
</dbReference>
<keyword evidence="13 19" id="KW-0573">Peptidoglycan synthesis</keyword>
<dbReference type="UniPathway" id="UPA00219"/>
<dbReference type="InterPro" id="IPR016166">
    <property type="entry name" value="FAD-bd_PCMH"/>
</dbReference>
<dbReference type="SUPFAM" id="SSF56176">
    <property type="entry name" value="FAD-binding/transporter-associated domain-like"/>
    <property type="match status" value="1"/>
</dbReference>
<gene>
    <name evidence="19 21" type="primary">murB</name>
    <name evidence="21" type="ORF">LAL4801_01799</name>
</gene>
<evidence type="ECO:0000256" key="5">
    <source>
        <dbReference type="ARBA" id="ARBA00012518"/>
    </source>
</evidence>
<dbReference type="EMBL" id="CXST01000001">
    <property type="protein sequence ID" value="CTQ43361.1"/>
    <property type="molecule type" value="Genomic_DNA"/>
</dbReference>
<dbReference type="GO" id="GO:0009252">
    <property type="term" value="P:peptidoglycan biosynthetic process"/>
    <property type="evidence" value="ECO:0007669"/>
    <property type="project" value="UniProtKB-UniRule"/>
</dbReference>
<evidence type="ECO:0000256" key="17">
    <source>
        <dbReference type="ARBA" id="ARBA00031026"/>
    </source>
</evidence>
<feature type="active site" evidence="19">
    <location>
        <position position="180"/>
    </location>
</feature>
<protein>
    <recommendedName>
        <fullName evidence="6 19">UDP-N-acetylenolpyruvoylglucosamine reductase</fullName>
        <ecNumber evidence="5 19">1.3.1.98</ecNumber>
    </recommendedName>
    <alternativeName>
        <fullName evidence="17 19">UDP-N-acetylmuramate dehydrogenase</fullName>
    </alternativeName>
</protein>
<dbReference type="InterPro" id="IPR036635">
    <property type="entry name" value="MurB_C_sf"/>
</dbReference>
<comment type="subcellular location">
    <subcellularLocation>
        <location evidence="3 19">Cytoplasm</location>
    </subcellularLocation>
</comment>
<accession>A0A0M6Y2Y1</accession>
<comment type="cofactor">
    <cofactor evidence="1 19">
        <name>FAD</name>
        <dbReference type="ChEBI" id="CHEBI:57692"/>
    </cofactor>
</comment>
<comment type="pathway">
    <text evidence="4 19">Cell wall biogenesis; peptidoglycan biosynthesis.</text>
</comment>
<sequence length="323" mass="34282">MAFPDLLEQYPELAEGIGGKLTANQPLSAVTWFRTGGPAQLMFQPADEDDLAAFLKKLPKDVPVLPVGLGSNLLIRDGGLKGVVIRLSAKGFGSIEEVGGNRLRAGAAVPDKRLAEAAAKAGLGGFAFYTGIPGGLGGALRMNAGAHGTETRERMVELTAVDRDGNRHVLTNEDMGYAYRHSEASKDLIFSSAVFEGVPQDEASIRQEMADVVAHRERAQPIREKTGGSTFKNPPGTSAWKEVDAAGCRGLTVGGAQMSEMHCNFMINTGTATGHDLELLGETVRARVLAHSGIRLEWEIKRLGEFGSQGAIEPFLGKEGEAA</sequence>
<keyword evidence="14 19" id="KW-0560">Oxidoreductase</keyword>
<keyword evidence="7 19" id="KW-0963">Cytoplasm</keyword>
<comment type="function">
    <text evidence="2 19">Cell wall formation.</text>
</comment>
<dbReference type="InterPro" id="IPR006094">
    <property type="entry name" value="Oxid_FAD_bind_N"/>
</dbReference>
<keyword evidence="12 19" id="KW-0133">Cell shape</keyword>
<keyword evidence="10 19" id="KW-0274">FAD</keyword>
<dbReference type="GO" id="GO:0005829">
    <property type="term" value="C:cytosol"/>
    <property type="evidence" value="ECO:0007669"/>
    <property type="project" value="TreeGrafter"/>
</dbReference>
<evidence type="ECO:0000313" key="22">
    <source>
        <dbReference type="Proteomes" id="UP000048926"/>
    </source>
</evidence>
<evidence type="ECO:0000259" key="20">
    <source>
        <dbReference type="PROSITE" id="PS51387"/>
    </source>
</evidence>
<dbReference type="InterPro" id="IPR011601">
    <property type="entry name" value="MurB_C"/>
</dbReference>
<evidence type="ECO:0000256" key="2">
    <source>
        <dbReference type="ARBA" id="ARBA00003921"/>
    </source>
</evidence>
<evidence type="ECO:0000256" key="6">
    <source>
        <dbReference type="ARBA" id="ARBA00015188"/>
    </source>
</evidence>
<evidence type="ECO:0000256" key="9">
    <source>
        <dbReference type="ARBA" id="ARBA00022630"/>
    </source>
</evidence>
<dbReference type="RefSeq" id="WP_055655467.1">
    <property type="nucleotide sequence ID" value="NZ_CXST01000001.1"/>
</dbReference>
<keyword evidence="9 19" id="KW-0285">Flavoprotein</keyword>
<evidence type="ECO:0000256" key="14">
    <source>
        <dbReference type="ARBA" id="ARBA00023002"/>
    </source>
</evidence>
<dbReference type="Proteomes" id="UP000048926">
    <property type="component" value="Unassembled WGS sequence"/>
</dbReference>
<evidence type="ECO:0000256" key="10">
    <source>
        <dbReference type="ARBA" id="ARBA00022827"/>
    </source>
</evidence>
<organism evidence="21 22">
    <name type="scientific">Roseibium aggregatum</name>
    <dbReference type="NCBI Taxonomy" id="187304"/>
    <lineage>
        <taxon>Bacteria</taxon>
        <taxon>Pseudomonadati</taxon>
        <taxon>Pseudomonadota</taxon>
        <taxon>Alphaproteobacteria</taxon>
        <taxon>Hyphomicrobiales</taxon>
        <taxon>Stappiaceae</taxon>
        <taxon>Roseibium</taxon>
    </lineage>
</organism>
<dbReference type="SUPFAM" id="SSF56194">
    <property type="entry name" value="Uridine diphospho-N-Acetylenolpyruvylglucosamine reductase, MurB, C-terminal domain"/>
    <property type="match status" value="1"/>
</dbReference>
<evidence type="ECO:0000313" key="21">
    <source>
        <dbReference type="EMBL" id="CTQ43361.1"/>
    </source>
</evidence>
<proteinExistence type="inferred from homology"/>
<evidence type="ECO:0000256" key="15">
    <source>
        <dbReference type="ARBA" id="ARBA00023306"/>
    </source>
</evidence>
<dbReference type="EC" id="1.3.1.98" evidence="5 19"/>
<name>A0A0M6Y2Y1_9HYPH</name>
<keyword evidence="8 19" id="KW-0132">Cell division</keyword>
<feature type="active site" description="Proton donor" evidence="19">
    <location>
        <position position="229"/>
    </location>
</feature>
<evidence type="ECO:0000256" key="19">
    <source>
        <dbReference type="HAMAP-Rule" id="MF_00037"/>
    </source>
</evidence>
<dbReference type="Gene3D" id="3.30.43.10">
    <property type="entry name" value="Uridine Diphospho-n-acetylenolpyruvylglucosamine Reductase, domain 2"/>
    <property type="match status" value="1"/>
</dbReference>
<dbReference type="OrthoDB" id="9804753at2"/>
<feature type="active site" evidence="19">
    <location>
        <position position="299"/>
    </location>
</feature>
<keyword evidence="22" id="KW-1185">Reference proteome</keyword>
<dbReference type="InterPro" id="IPR003170">
    <property type="entry name" value="MurB"/>
</dbReference>
<evidence type="ECO:0000256" key="11">
    <source>
        <dbReference type="ARBA" id="ARBA00022857"/>
    </source>
</evidence>
<comment type="similarity">
    <text evidence="19">Belongs to the MurB family.</text>
</comment>